<dbReference type="AlphaFoldDB" id="A0A845BI68"/>
<dbReference type="Pfam" id="PF12728">
    <property type="entry name" value="HTH_17"/>
    <property type="match status" value="1"/>
</dbReference>
<proteinExistence type="predicted"/>
<reference evidence="2 3" key="1">
    <citation type="submission" date="2019-12" db="EMBL/GenBank/DDBJ databases">
        <title>Neisseriaceae gen. nov. sp. Genome sequencing and assembly.</title>
        <authorList>
            <person name="Liu Z."/>
            <person name="Li A."/>
        </authorList>
    </citation>
    <scope>NUCLEOTIDE SEQUENCE [LARGE SCALE GENOMIC DNA]</scope>
    <source>
        <strain evidence="2 3">B2N2-7</strain>
    </source>
</reference>
<dbReference type="EMBL" id="WSSB01000001">
    <property type="protein sequence ID" value="MXR35842.1"/>
    <property type="molecule type" value="Genomic_DNA"/>
</dbReference>
<comment type="caution">
    <text evidence="2">The sequence shown here is derived from an EMBL/GenBank/DDBJ whole genome shotgun (WGS) entry which is preliminary data.</text>
</comment>
<feature type="domain" description="Helix-turn-helix" evidence="1">
    <location>
        <begin position="53"/>
        <end position="103"/>
    </location>
</feature>
<dbReference type="Proteomes" id="UP000467214">
    <property type="component" value="Unassembled WGS sequence"/>
</dbReference>
<organism evidence="2 3">
    <name type="scientific">Craterilacuibacter sinensis</name>
    <dbReference type="NCBI Taxonomy" id="2686017"/>
    <lineage>
        <taxon>Bacteria</taxon>
        <taxon>Pseudomonadati</taxon>
        <taxon>Pseudomonadota</taxon>
        <taxon>Betaproteobacteria</taxon>
        <taxon>Neisseriales</taxon>
        <taxon>Neisseriaceae</taxon>
        <taxon>Craterilacuibacter</taxon>
    </lineage>
</organism>
<gene>
    <name evidence="2" type="ORF">GQF02_02490</name>
</gene>
<dbReference type="InterPro" id="IPR041657">
    <property type="entry name" value="HTH_17"/>
</dbReference>
<keyword evidence="3" id="KW-1185">Reference proteome</keyword>
<evidence type="ECO:0000259" key="1">
    <source>
        <dbReference type="Pfam" id="PF12728"/>
    </source>
</evidence>
<evidence type="ECO:0000313" key="2">
    <source>
        <dbReference type="EMBL" id="MXR35842.1"/>
    </source>
</evidence>
<name>A0A845BI68_9NEIS</name>
<accession>A0A845BI68</accession>
<protein>
    <submittedName>
        <fullName evidence="2">Helix-turn-helix domain-containing protein</fullName>
    </submittedName>
</protein>
<dbReference type="SUPFAM" id="SSF46955">
    <property type="entry name" value="Putative DNA-binding domain"/>
    <property type="match status" value="1"/>
</dbReference>
<dbReference type="InterPro" id="IPR009061">
    <property type="entry name" value="DNA-bd_dom_put_sf"/>
</dbReference>
<sequence length="106" mass="12629">MQVNTTQLRHISYQEDKTHRYTRFTNNRRTSMNIPCTTASPIPASKSDLVETLLTTEDMLAILKISRRTLDSYLADQVIPPPFKIGRRLYWHREQIERWLRQQARL</sequence>
<evidence type="ECO:0000313" key="3">
    <source>
        <dbReference type="Proteomes" id="UP000467214"/>
    </source>
</evidence>